<organism evidence="2 3">
    <name type="scientific">Lupinus albus</name>
    <name type="common">White lupine</name>
    <name type="synonym">Lupinus termis</name>
    <dbReference type="NCBI Taxonomy" id="3870"/>
    <lineage>
        <taxon>Eukaryota</taxon>
        <taxon>Viridiplantae</taxon>
        <taxon>Streptophyta</taxon>
        <taxon>Embryophyta</taxon>
        <taxon>Tracheophyta</taxon>
        <taxon>Spermatophyta</taxon>
        <taxon>Magnoliopsida</taxon>
        <taxon>eudicotyledons</taxon>
        <taxon>Gunneridae</taxon>
        <taxon>Pentapetalae</taxon>
        <taxon>rosids</taxon>
        <taxon>fabids</taxon>
        <taxon>Fabales</taxon>
        <taxon>Fabaceae</taxon>
        <taxon>Papilionoideae</taxon>
        <taxon>50 kb inversion clade</taxon>
        <taxon>genistoids sensu lato</taxon>
        <taxon>core genistoids</taxon>
        <taxon>Genisteae</taxon>
        <taxon>Lupinus</taxon>
    </lineage>
</organism>
<feature type="compositionally biased region" description="Basic residues" evidence="1">
    <location>
        <begin position="44"/>
        <end position="55"/>
    </location>
</feature>
<dbReference type="PANTHER" id="PTHR35318">
    <property type="entry name" value="BNAA10G08410D PROTEIN"/>
    <property type="match status" value="1"/>
</dbReference>
<comment type="caution">
    <text evidence="2">The sequence shown here is derived from an EMBL/GenBank/DDBJ whole genome shotgun (WGS) entry which is preliminary data.</text>
</comment>
<proteinExistence type="predicted"/>
<dbReference type="OrthoDB" id="1917265at2759"/>
<feature type="region of interest" description="Disordered" evidence="1">
    <location>
        <begin position="36"/>
        <end position="113"/>
    </location>
</feature>
<accession>A0A6A4NLH2</accession>
<dbReference type="AlphaFoldDB" id="A0A6A4NLH2"/>
<evidence type="ECO:0000313" key="3">
    <source>
        <dbReference type="Proteomes" id="UP000447434"/>
    </source>
</evidence>
<dbReference type="Proteomes" id="UP000447434">
    <property type="component" value="Chromosome 19"/>
</dbReference>
<dbReference type="EMBL" id="WOCE01000019">
    <property type="protein sequence ID" value="KAE9592953.1"/>
    <property type="molecule type" value="Genomic_DNA"/>
</dbReference>
<reference evidence="3" key="1">
    <citation type="journal article" date="2020" name="Nat. Commun.">
        <title>Genome sequence of the cluster root forming white lupin.</title>
        <authorList>
            <person name="Hufnagel B."/>
            <person name="Marques A."/>
            <person name="Soriano A."/>
            <person name="Marques L."/>
            <person name="Divol F."/>
            <person name="Doumas P."/>
            <person name="Sallet E."/>
            <person name="Mancinotti D."/>
            <person name="Carrere S."/>
            <person name="Marande W."/>
            <person name="Arribat S."/>
            <person name="Keller J."/>
            <person name="Huneau C."/>
            <person name="Blein T."/>
            <person name="Aime D."/>
            <person name="Laguerre M."/>
            <person name="Taylor J."/>
            <person name="Schubert V."/>
            <person name="Nelson M."/>
            <person name="Geu-Flores F."/>
            <person name="Crespi M."/>
            <person name="Gallardo-Guerrero K."/>
            <person name="Delaux P.-M."/>
            <person name="Salse J."/>
            <person name="Berges H."/>
            <person name="Guyot R."/>
            <person name="Gouzy J."/>
            <person name="Peret B."/>
        </authorList>
    </citation>
    <scope>NUCLEOTIDE SEQUENCE [LARGE SCALE GENOMIC DNA]</scope>
    <source>
        <strain evidence="3">cv. Amiga</strain>
    </source>
</reference>
<gene>
    <name evidence="2" type="ORF">Lalb_Chr19g0134651</name>
</gene>
<evidence type="ECO:0000256" key="1">
    <source>
        <dbReference type="SAM" id="MobiDB-lite"/>
    </source>
</evidence>
<feature type="compositionally biased region" description="Polar residues" evidence="1">
    <location>
        <begin position="62"/>
        <end position="71"/>
    </location>
</feature>
<evidence type="ECO:0000313" key="2">
    <source>
        <dbReference type="EMBL" id="KAE9592953.1"/>
    </source>
</evidence>
<dbReference type="PANTHER" id="PTHR35318:SF2">
    <property type="entry name" value="OS08G0138900 PROTEIN"/>
    <property type="match status" value="1"/>
</dbReference>
<protein>
    <submittedName>
        <fullName evidence="2">Uncharacterized protein</fullName>
    </submittedName>
</protein>
<sequence length="136" mass="15059">MRFLLEFVSCCGSPTQNRSTPTTLPADDEQRWLVPAPPVIASRPRTRRKRGRRGHEWRPSLGSISEDITVSTRDRTDPRNDTAVVSTVRDAKRRSSGGGAAARARQRSYTDGGDYSCRGASMPSIMPAFSPTPFMF</sequence>
<name>A0A6A4NLH2_LUPAL</name>
<keyword evidence="3" id="KW-1185">Reference proteome</keyword>